<keyword evidence="3" id="KW-1185">Reference proteome</keyword>
<keyword evidence="1" id="KW-0812">Transmembrane</keyword>
<comment type="caution">
    <text evidence="2">The sequence shown here is derived from an EMBL/GenBank/DDBJ whole genome shotgun (WGS) entry which is preliminary data.</text>
</comment>
<gene>
    <name evidence="2" type="ORF">GLOIN_2v1878708</name>
</gene>
<evidence type="ECO:0000256" key="1">
    <source>
        <dbReference type="SAM" id="Phobius"/>
    </source>
</evidence>
<evidence type="ECO:0000313" key="2">
    <source>
        <dbReference type="EMBL" id="POG67910.1"/>
    </source>
</evidence>
<keyword evidence="1" id="KW-1133">Transmembrane helix</keyword>
<organism evidence="2 3">
    <name type="scientific">Rhizophagus irregularis (strain DAOM 181602 / DAOM 197198 / MUCL 43194)</name>
    <name type="common">Arbuscular mycorrhizal fungus</name>
    <name type="synonym">Glomus intraradices</name>
    <dbReference type="NCBI Taxonomy" id="747089"/>
    <lineage>
        <taxon>Eukaryota</taxon>
        <taxon>Fungi</taxon>
        <taxon>Fungi incertae sedis</taxon>
        <taxon>Mucoromycota</taxon>
        <taxon>Glomeromycotina</taxon>
        <taxon>Glomeromycetes</taxon>
        <taxon>Glomerales</taxon>
        <taxon>Glomeraceae</taxon>
        <taxon>Rhizophagus</taxon>
    </lineage>
</organism>
<dbReference type="VEuPathDB" id="FungiDB:RhiirFUN_008803"/>
<sequence length="99" mass="12099">MFFFYFFYCRKLPGLRNGRLRREVSGELNFFYLRTFTNVLFLFFYYRELPGLRNGRLRQEGLRNGRLRQEGMLPEVFYIKMFIIIPFFCSVLTPVININ</sequence>
<dbReference type="AlphaFoldDB" id="A0A2P4PRC7"/>
<keyword evidence="1" id="KW-0472">Membrane</keyword>
<accession>A0A2P4PRC7</accession>
<name>A0A2P4PRC7_RHIID</name>
<protein>
    <submittedName>
        <fullName evidence="2">Uncharacterized protein</fullName>
    </submittedName>
</protein>
<feature type="transmembrane region" description="Helical" evidence="1">
    <location>
        <begin position="76"/>
        <end position="96"/>
    </location>
</feature>
<dbReference type="EMBL" id="AUPC02000162">
    <property type="protein sequence ID" value="POG67910.1"/>
    <property type="molecule type" value="Genomic_DNA"/>
</dbReference>
<proteinExistence type="predicted"/>
<evidence type="ECO:0000313" key="3">
    <source>
        <dbReference type="Proteomes" id="UP000018888"/>
    </source>
</evidence>
<reference evidence="2 3" key="2">
    <citation type="journal article" date="2018" name="New Phytol.">
        <title>High intraspecific genome diversity in the model arbuscular mycorrhizal symbiont Rhizophagus irregularis.</title>
        <authorList>
            <person name="Chen E.C.H."/>
            <person name="Morin E."/>
            <person name="Beaudet D."/>
            <person name="Noel J."/>
            <person name="Yildirir G."/>
            <person name="Ndikumana S."/>
            <person name="Charron P."/>
            <person name="St-Onge C."/>
            <person name="Giorgi J."/>
            <person name="Kruger M."/>
            <person name="Marton T."/>
            <person name="Ropars J."/>
            <person name="Grigoriev I.V."/>
            <person name="Hainaut M."/>
            <person name="Henrissat B."/>
            <person name="Roux C."/>
            <person name="Martin F."/>
            <person name="Corradi N."/>
        </authorList>
    </citation>
    <scope>NUCLEOTIDE SEQUENCE [LARGE SCALE GENOMIC DNA]</scope>
    <source>
        <strain evidence="2 3">DAOM 197198</strain>
    </source>
</reference>
<reference evidence="2 3" key="1">
    <citation type="journal article" date="2013" name="Proc. Natl. Acad. Sci. U.S.A.">
        <title>Genome of an arbuscular mycorrhizal fungus provides insight into the oldest plant symbiosis.</title>
        <authorList>
            <person name="Tisserant E."/>
            <person name="Malbreil M."/>
            <person name="Kuo A."/>
            <person name="Kohler A."/>
            <person name="Symeonidi A."/>
            <person name="Balestrini R."/>
            <person name="Charron P."/>
            <person name="Duensing N."/>
            <person name="Frei Dit Frey N."/>
            <person name="Gianinazzi-Pearson V."/>
            <person name="Gilbert L.B."/>
            <person name="Handa Y."/>
            <person name="Herr J.R."/>
            <person name="Hijri M."/>
            <person name="Koul R."/>
            <person name="Kawaguchi M."/>
            <person name="Krajinski F."/>
            <person name="Lammers P.J."/>
            <person name="Masclaux F.G."/>
            <person name="Murat C."/>
            <person name="Morin E."/>
            <person name="Ndikumana S."/>
            <person name="Pagni M."/>
            <person name="Petitpierre D."/>
            <person name="Requena N."/>
            <person name="Rosikiewicz P."/>
            <person name="Riley R."/>
            <person name="Saito K."/>
            <person name="San Clemente H."/>
            <person name="Shapiro H."/>
            <person name="van Tuinen D."/>
            <person name="Becard G."/>
            <person name="Bonfante P."/>
            <person name="Paszkowski U."/>
            <person name="Shachar-Hill Y.Y."/>
            <person name="Tuskan G.A."/>
            <person name="Young P.W."/>
            <person name="Sanders I.R."/>
            <person name="Henrissat B."/>
            <person name="Rensing S.A."/>
            <person name="Grigoriev I.V."/>
            <person name="Corradi N."/>
            <person name="Roux C."/>
            <person name="Martin F."/>
        </authorList>
    </citation>
    <scope>NUCLEOTIDE SEQUENCE [LARGE SCALE GENOMIC DNA]</scope>
    <source>
        <strain evidence="2 3">DAOM 197198</strain>
    </source>
</reference>
<dbReference type="Proteomes" id="UP000018888">
    <property type="component" value="Unassembled WGS sequence"/>
</dbReference>